<accession>A0A817AI57</accession>
<organism evidence="1">
    <name type="scientific">Brassica napus</name>
    <name type="common">Rape</name>
    <dbReference type="NCBI Taxonomy" id="3708"/>
    <lineage>
        <taxon>Eukaryota</taxon>
        <taxon>Viridiplantae</taxon>
        <taxon>Streptophyta</taxon>
        <taxon>Embryophyta</taxon>
        <taxon>Tracheophyta</taxon>
        <taxon>Spermatophyta</taxon>
        <taxon>Magnoliopsida</taxon>
        <taxon>eudicotyledons</taxon>
        <taxon>Gunneridae</taxon>
        <taxon>Pentapetalae</taxon>
        <taxon>rosids</taxon>
        <taxon>malvids</taxon>
        <taxon>Brassicales</taxon>
        <taxon>Brassicaceae</taxon>
        <taxon>Brassiceae</taxon>
        <taxon>Brassica</taxon>
    </lineage>
</organism>
<gene>
    <name evidence="1" type="ORF">DARMORV10_A08P35330.1</name>
</gene>
<reference evidence="1" key="1">
    <citation type="submission" date="2021-01" db="EMBL/GenBank/DDBJ databases">
        <authorList>
            <consortium name="Genoscope - CEA"/>
            <person name="William W."/>
        </authorList>
    </citation>
    <scope>NUCLEOTIDE SEQUENCE</scope>
</reference>
<sequence length="50" mass="5074">MQSMVRFGFGQSGRSVWFHHNGGGSGGLPVWSRSLGGGDGLLIGLAVAGD</sequence>
<proteinExistence type="predicted"/>
<dbReference type="EMBL" id="HG994362">
    <property type="protein sequence ID" value="CAF2260878.1"/>
    <property type="molecule type" value="Genomic_DNA"/>
</dbReference>
<name>A0A817AI57_BRANA</name>
<evidence type="ECO:0000313" key="1">
    <source>
        <dbReference type="EMBL" id="CAF2260878.1"/>
    </source>
</evidence>
<dbReference type="AlphaFoldDB" id="A0A817AI57"/>
<dbReference type="Proteomes" id="UP001295469">
    <property type="component" value="Chromosome A08"/>
</dbReference>
<protein>
    <submittedName>
        <fullName evidence="1">(rape) hypothetical protein</fullName>
    </submittedName>
</protein>